<keyword evidence="2" id="KW-1185">Reference proteome</keyword>
<reference evidence="1 2" key="1">
    <citation type="submission" date="2017-06" db="EMBL/GenBank/DDBJ databases">
        <title>Genome sequencing of cyanobaciteial culture collection at National Institute for Environmental Studies (NIES).</title>
        <authorList>
            <person name="Hirose Y."/>
            <person name="Shimura Y."/>
            <person name="Fujisawa T."/>
            <person name="Nakamura Y."/>
            <person name="Kawachi M."/>
        </authorList>
    </citation>
    <scope>NUCLEOTIDE SEQUENCE [LARGE SCALE GENOMIC DNA]</scope>
    <source>
        <strain evidence="1 2">NIES-21</strain>
    </source>
</reference>
<dbReference type="OrthoDB" id="514446at2"/>
<sequence length="72" mass="7870">MESTFDWEKVNLPEIVDGLTAIIFSPIIVPIAEVIKQPLVQTAIKEGINLSQSYQETVAAVRGCLESIKGIN</sequence>
<name>A0A1Z4GJT0_9CYAN</name>
<protein>
    <submittedName>
        <fullName evidence="1">Uncharacterized protein</fullName>
    </submittedName>
</protein>
<dbReference type="AlphaFoldDB" id="A0A1Z4GJT0"/>
<gene>
    <name evidence="1" type="ORF">NIES21_35770</name>
</gene>
<evidence type="ECO:0000313" key="2">
    <source>
        <dbReference type="Proteomes" id="UP000218287"/>
    </source>
</evidence>
<dbReference type="Proteomes" id="UP000218287">
    <property type="component" value="Chromosome"/>
</dbReference>
<evidence type="ECO:0000313" key="1">
    <source>
        <dbReference type="EMBL" id="BAY17735.1"/>
    </source>
</evidence>
<dbReference type="EMBL" id="AP018174">
    <property type="protein sequence ID" value="BAY17735.1"/>
    <property type="molecule type" value="Genomic_DNA"/>
</dbReference>
<proteinExistence type="predicted"/>
<organism evidence="1 2">
    <name type="scientific">Anabaenopsis circularis NIES-21</name>
    <dbReference type="NCBI Taxonomy" id="1085406"/>
    <lineage>
        <taxon>Bacteria</taxon>
        <taxon>Bacillati</taxon>
        <taxon>Cyanobacteriota</taxon>
        <taxon>Cyanophyceae</taxon>
        <taxon>Nostocales</taxon>
        <taxon>Nodulariaceae</taxon>
        <taxon>Anabaenopsis</taxon>
    </lineage>
</organism>
<accession>A0A1Z4GJT0</accession>